<dbReference type="InterPro" id="IPR018060">
    <property type="entry name" value="HTH_AraC"/>
</dbReference>
<dbReference type="PRINTS" id="PR00032">
    <property type="entry name" value="HTHARAC"/>
</dbReference>
<dbReference type="InterPro" id="IPR050204">
    <property type="entry name" value="AraC_XylS_family_regulators"/>
</dbReference>
<keyword evidence="3" id="KW-0804">Transcription</keyword>
<dbReference type="InterPro" id="IPR035965">
    <property type="entry name" value="PAS-like_dom_sf"/>
</dbReference>
<organism evidence="5 6">
    <name type="scientific">Luteolibacter soli</name>
    <dbReference type="NCBI Taxonomy" id="3135280"/>
    <lineage>
        <taxon>Bacteria</taxon>
        <taxon>Pseudomonadati</taxon>
        <taxon>Verrucomicrobiota</taxon>
        <taxon>Verrucomicrobiia</taxon>
        <taxon>Verrucomicrobiales</taxon>
        <taxon>Verrucomicrobiaceae</taxon>
        <taxon>Luteolibacter</taxon>
    </lineage>
</organism>
<evidence type="ECO:0000256" key="2">
    <source>
        <dbReference type="ARBA" id="ARBA00023125"/>
    </source>
</evidence>
<reference evidence="5 6" key="1">
    <citation type="submission" date="2024-04" db="EMBL/GenBank/DDBJ databases">
        <title>Luteolibacter sp. isolated from soil.</title>
        <authorList>
            <person name="An J."/>
        </authorList>
    </citation>
    <scope>NUCLEOTIDE SEQUENCE [LARGE SCALE GENOMIC DNA]</scope>
    <source>
        <strain evidence="5 6">Y139</strain>
    </source>
</reference>
<dbReference type="Gene3D" id="1.10.10.60">
    <property type="entry name" value="Homeodomain-like"/>
    <property type="match status" value="2"/>
</dbReference>
<comment type="caution">
    <text evidence="5">The sequence shown here is derived from an EMBL/GenBank/DDBJ whole genome shotgun (WGS) entry which is preliminary data.</text>
</comment>
<dbReference type="InterPro" id="IPR020449">
    <property type="entry name" value="Tscrpt_reg_AraC-type_HTH"/>
</dbReference>
<dbReference type="PROSITE" id="PS01124">
    <property type="entry name" value="HTH_ARAC_FAMILY_2"/>
    <property type="match status" value="1"/>
</dbReference>
<dbReference type="SUPFAM" id="SSF55785">
    <property type="entry name" value="PYP-like sensor domain (PAS domain)"/>
    <property type="match status" value="1"/>
</dbReference>
<sequence>MFLPVDTPNDRRKWLEDLPPGQFRHLFDHLPGTLFFAKDRAGRLMAGNPAFVKRCGFLREDQIVGLTDKQIFPPRLSEKYHRDDEKVIQTKQPLLGLIELFPNSQGKPEWFITDKLPLFDKTGEVCGLCGTVRSYEEQRAAIQPYLELAEVAEHLKTNFRERLEVSELAQIAGLSVRQFERKFRKTFQTTPRSYLMRMRVIKACELLATTNLPITEVALEAGFYDHSDFSRQFRKHMGQAPTAYRREKRGAGKTLPR</sequence>
<dbReference type="InterPro" id="IPR013656">
    <property type="entry name" value="PAS_4"/>
</dbReference>
<dbReference type="PROSITE" id="PS00041">
    <property type="entry name" value="HTH_ARAC_FAMILY_1"/>
    <property type="match status" value="1"/>
</dbReference>
<keyword evidence="1" id="KW-0805">Transcription regulation</keyword>
<dbReference type="Pfam" id="PF08448">
    <property type="entry name" value="PAS_4"/>
    <property type="match status" value="1"/>
</dbReference>
<evidence type="ECO:0000256" key="3">
    <source>
        <dbReference type="ARBA" id="ARBA00023163"/>
    </source>
</evidence>
<dbReference type="PANTHER" id="PTHR46796">
    <property type="entry name" value="HTH-TYPE TRANSCRIPTIONAL ACTIVATOR RHAS-RELATED"/>
    <property type="match status" value="1"/>
</dbReference>
<keyword evidence="6" id="KW-1185">Reference proteome</keyword>
<dbReference type="EMBL" id="JBBUKT010000007">
    <property type="protein sequence ID" value="MEK7952359.1"/>
    <property type="molecule type" value="Genomic_DNA"/>
</dbReference>
<dbReference type="SMART" id="SM00342">
    <property type="entry name" value="HTH_ARAC"/>
    <property type="match status" value="1"/>
</dbReference>
<dbReference type="InterPro" id="IPR009057">
    <property type="entry name" value="Homeodomain-like_sf"/>
</dbReference>
<protein>
    <submittedName>
        <fullName evidence="5">AraC family transcriptional regulator</fullName>
    </submittedName>
</protein>
<keyword evidence="2" id="KW-0238">DNA-binding</keyword>
<dbReference type="Gene3D" id="3.30.450.20">
    <property type="entry name" value="PAS domain"/>
    <property type="match status" value="1"/>
</dbReference>
<dbReference type="Proteomes" id="UP001371305">
    <property type="component" value="Unassembled WGS sequence"/>
</dbReference>
<evidence type="ECO:0000313" key="5">
    <source>
        <dbReference type="EMBL" id="MEK7952359.1"/>
    </source>
</evidence>
<name>A0ABU9AX72_9BACT</name>
<feature type="domain" description="HTH araC/xylS-type" evidence="4">
    <location>
        <begin position="149"/>
        <end position="247"/>
    </location>
</feature>
<dbReference type="InterPro" id="IPR018062">
    <property type="entry name" value="HTH_AraC-typ_CS"/>
</dbReference>
<accession>A0ABU9AX72</accession>
<evidence type="ECO:0000313" key="6">
    <source>
        <dbReference type="Proteomes" id="UP001371305"/>
    </source>
</evidence>
<dbReference type="PANTHER" id="PTHR46796:SF13">
    <property type="entry name" value="HTH-TYPE TRANSCRIPTIONAL ACTIVATOR RHAS"/>
    <property type="match status" value="1"/>
</dbReference>
<dbReference type="Pfam" id="PF12833">
    <property type="entry name" value="HTH_18"/>
    <property type="match status" value="1"/>
</dbReference>
<evidence type="ECO:0000256" key="1">
    <source>
        <dbReference type="ARBA" id="ARBA00023015"/>
    </source>
</evidence>
<dbReference type="SUPFAM" id="SSF46689">
    <property type="entry name" value="Homeodomain-like"/>
    <property type="match status" value="2"/>
</dbReference>
<gene>
    <name evidence="5" type="ORF">WKV53_17745</name>
</gene>
<proteinExistence type="predicted"/>
<evidence type="ECO:0000259" key="4">
    <source>
        <dbReference type="PROSITE" id="PS01124"/>
    </source>
</evidence>